<keyword evidence="4 5" id="KW-0472">Membrane</keyword>
<dbReference type="PRINTS" id="PR00237">
    <property type="entry name" value="GPCRRHODOPSN"/>
</dbReference>
<dbReference type="Pfam" id="PF10323">
    <property type="entry name" value="7TM_GPCR_Srv"/>
    <property type="match status" value="1"/>
</dbReference>
<dbReference type="EMBL" id="PDUG01000005">
    <property type="protein sequence ID" value="PIC30120.1"/>
    <property type="molecule type" value="Genomic_DNA"/>
</dbReference>
<feature type="domain" description="G-protein coupled receptors family 1 profile" evidence="6">
    <location>
        <begin position="22"/>
        <end position="285"/>
    </location>
</feature>
<feature type="transmembrane region" description="Helical" evidence="5">
    <location>
        <begin position="230"/>
        <end position="250"/>
    </location>
</feature>
<feature type="transmembrane region" description="Helical" evidence="5">
    <location>
        <begin position="12"/>
        <end position="31"/>
    </location>
</feature>
<dbReference type="PANTHER" id="PTHR24224">
    <property type="entry name" value="CARDIOACCELERATORY PEPTIDE RECEPTOR-RELATED"/>
    <property type="match status" value="1"/>
</dbReference>
<evidence type="ECO:0000256" key="2">
    <source>
        <dbReference type="ARBA" id="ARBA00022692"/>
    </source>
</evidence>
<dbReference type="SUPFAM" id="SSF81321">
    <property type="entry name" value="Family A G protein-coupled receptor-like"/>
    <property type="match status" value="1"/>
</dbReference>
<evidence type="ECO:0000259" key="6">
    <source>
        <dbReference type="PROSITE" id="PS50262"/>
    </source>
</evidence>
<evidence type="ECO:0000313" key="8">
    <source>
        <dbReference type="Proteomes" id="UP000230233"/>
    </source>
</evidence>
<feature type="transmembrane region" description="Helical" evidence="5">
    <location>
        <begin position="173"/>
        <end position="196"/>
    </location>
</feature>
<sequence length="327" mass="38043">MVLTIYWQMDVVVTEAFTLFPVYVMLLMDIFKNRKKQKIFKTPYYTLVLSQGLADILIILTIFNLLIARYFGIGNKLLFYIQSYGVAWFLSNTGPLMFIVRMFGIFLITLQRYIAVCWQGCKLNTFIDNLHPLVLFAIHYSIPCILFIPAFLVSQAEFQDEDKLFIINSPTHLQTFSIIVITSFLIASILVIFMYLSILRILFITRINGKNSLGQTIFKQRALRNREIRLAIHVFLLSAMSATIFTYYWIEYSMAGNPDDTGRKALRVFYPILSSNFSYINPITLLLLNKDLQKLVKSQFAWIYMFRNPQVVSHVQIINGSQSIRTY</sequence>
<dbReference type="InterPro" id="IPR019426">
    <property type="entry name" value="7TM_GPCR_serpentine_rcpt_Srv"/>
</dbReference>
<name>A0A2G5TS36_9PELO</name>
<dbReference type="Gene3D" id="1.20.1070.10">
    <property type="entry name" value="Rhodopsin 7-helix transmembrane proteins"/>
    <property type="match status" value="1"/>
</dbReference>
<feature type="transmembrane region" description="Helical" evidence="5">
    <location>
        <begin position="87"/>
        <end position="110"/>
    </location>
</feature>
<dbReference type="OrthoDB" id="5853161at2759"/>
<dbReference type="GO" id="GO:0016020">
    <property type="term" value="C:membrane"/>
    <property type="evidence" value="ECO:0007669"/>
    <property type="project" value="UniProtKB-SubCell"/>
</dbReference>
<evidence type="ECO:0000313" key="7">
    <source>
        <dbReference type="EMBL" id="PIC30120.1"/>
    </source>
</evidence>
<reference evidence="8" key="1">
    <citation type="submission" date="2017-10" db="EMBL/GenBank/DDBJ databases">
        <title>Rapid genome shrinkage in a self-fertile nematode reveals novel sperm competition proteins.</title>
        <authorList>
            <person name="Yin D."/>
            <person name="Schwarz E.M."/>
            <person name="Thomas C.G."/>
            <person name="Felde R.L."/>
            <person name="Korf I.F."/>
            <person name="Cutter A.D."/>
            <person name="Schartner C.M."/>
            <person name="Ralston E.J."/>
            <person name="Meyer B.J."/>
            <person name="Haag E.S."/>
        </authorList>
    </citation>
    <scope>NUCLEOTIDE SEQUENCE [LARGE SCALE GENOMIC DNA]</scope>
    <source>
        <strain evidence="8">JU1422</strain>
    </source>
</reference>
<dbReference type="AlphaFoldDB" id="A0A2G5TS36"/>
<organism evidence="7 8">
    <name type="scientific">Caenorhabditis nigoni</name>
    <dbReference type="NCBI Taxonomy" id="1611254"/>
    <lineage>
        <taxon>Eukaryota</taxon>
        <taxon>Metazoa</taxon>
        <taxon>Ecdysozoa</taxon>
        <taxon>Nematoda</taxon>
        <taxon>Chromadorea</taxon>
        <taxon>Rhabditida</taxon>
        <taxon>Rhabditina</taxon>
        <taxon>Rhabditomorpha</taxon>
        <taxon>Rhabditoidea</taxon>
        <taxon>Rhabditidae</taxon>
        <taxon>Peloderinae</taxon>
        <taxon>Caenorhabditis</taxon>
    </lineage>
</organism>
<feature type="transmembrane region" description="Helical" evidence="5">
    <location>
        <begin position="43"/>
        <end position="67"/>
    </location>
</feature>
<feature type="transmembrane region" description="Helical" evidence="5">
    <location>
        <begin position="270"/>
        <end position="288"/>
    </location>
</feature>
<dbReference type="GO" id="GO:0004930">
    <property type="term" value="F:G protein-coupled receptor activity"/>
    <property type="evidence" value="ECO:0007669"/>
    <property type="project" value="InterPro"/>
</dbReference>
<accession>A0A2G5TS36</accession>
<keyword evidence="8" id="KW-1185">Reference proteome</keyword>
<dbReference type="InterPro" id="IPR052665">
    <property type="entry name" value="Neuropeptide-GPCR"/>
</dbReference>
<gene>
    <name evidence="7" type="primary">Cnig_chr_V.g21472</name>
    <name evidence="7" type="ORF">B9Z55_021472</name>
</gene>
<proteinExistence type="predicted"/>
<dbReference type="InterPro" id="IPR000276">
    <property type="entry name" value="GPCR_Rhodpsn"/>
</dbReference>
<keyword evidence="3 5" id="KW-1133">Transmembrane helix</keyword>
<protein>
    <recommendedName>
        <fullName evidence="6">G-protein coupled receptors family 1 profile domain-containing protein</fullName>
    </recommendedName>
</protein>
<dbReference type="PROSITE" id="PS50262">
    <property type="entry name" value="G_PROTEIN_RECEP_F1_2"/>
    <property type="match status" value="1"/>
</dbReference>
<keyword evidence="2 5" id="KW-0812">Transmembrane</keyword>
<comment type="subcellular location">
    <subcellularLocation>
        <location evidence="1">Membrane</location>
    </subcellularLocation>
</comment>
<feature type="transmembrane region" description="Helical" evidence="5">
    <location>
        <begin position="130"/>
        <end position="153"/>
    </location>
</feature>
<evidence type="ECO:0000256" key="1">
    <source>
        <dbReference type="ARBA" id="ARBA00004370"/>
    </source>
</evidence>
<dbReference type="InterPro" id="IPR017452">
    <property type="entry name" value="GPCR_Rhodpsn_7TM"/>
</dbReference>
<dbReference type="Proteomes" id="UP000230233">
    <property type="component" value="Chromosome V"/>
</dbReference>
<dbReference type="PANTHER" id="PTHR24224:SF17">
    <property type="entry name" value="G-PROTEIN COUPLED RECEPTORS FAMILY 1 PROFILE DOMAIN-CONTAINING PROTEIN"/>
    <property type="match status" value="1"/>
</dbReference>
<evidence type="ECO:0000256" key="4">
    <source>
        <dbReference type="ARBA" id="ARBA00023136"/>
    </source>
</evidence>
<evidence type="ECO:0000256" key="3">
    <source>
        <dbReference type="ARBA" id="ARBA00022989"/>
    </source>
</evidence>
<evidence type="ECO:0000256" key="5">
    <source>
        <dbReference type="SAM" id="Phobius"/>
    </source>
</evidence>
<comment type="caution">
    <text evidence="7">The sequence shown here is derived from an EMBL/GenBank/DDBJ whole genome shotgun (WGS) entry which is preliminary data.</text>
</comment>